<dbReference type="Proteomes" id="UP000002668">
    <property type="component" value="Genome"/>
</dbReference>
<dbReference type="InterPro" id="IPR053230">
    <property type="entry name" value="Trans_reg_galc"/>
</dbReference>
<evidence type="ECO:0000313" key="2">
    <source>
        <dbReference type="EMBL" id="CBY02337.1"/>
    </source>
</evidence>
<feature type="compositionally biased region" description="Polar residues" evidence="1">
    <location>
        <begin position="1"/>
        <end position="19"/>
    </location>
</feature>
<feature type="compositionally biased region" description="Basic and acidic residues" evidence="1">
    <location>
        <begin position="300"/>
        <end position="310"/>
    </location>
</feature>
<dbReference type="PANTHER" id="PTHR47654:SF5">
    <property type="entry name" value="TRANSCRIPTION FACTOR DOMAIN-CONTAINING PROTEIN"/>
    <property type="match status" value="1"/>
</dbReference>
<dbReference type="PANTHER" id="PTHR47654">
    <property type="entry name" value="ZN(II)2CYS6 TRANSCRIPTION FACTOR (EUROFUNG)-RELATED"/>
    <property type="match status" value="1"/>
</dbReference>
<sequence length="402" mass="45003">MWDLNNSLQISSRSQTQDLRSPDLPPNSMPVRGFTYARLFSRRPDCIASLDLSSSGGLRPVPFPAPRGSAATSLGHCPTKSCQYNSLHAGFQATTNLKAGTATVGGLRSKRLLPVLEKLHKSVQVMSQAQSEMFWRPAVLRKLPGKWFTLRNTFEPNSYLRSMDLNASLATLLENLSTRLSEDDQEIVRATLQHAQDDLISHTSAMSVRSQGKRVREASPGDDEPDGDRCGEAFVTASVGSNDHVDMLNEDLMRNREARETGYIGQNSEIQWLRSVQRQSEAGNSDPYGQRYGPPGSSREAADARAEALHDRRKHTNPGSMGYVTDTTFYLDSDNIEVDIAVDPYEMPNLNVAERLFDCYVNTVHDTFPLIPLDFEDQFRQYIRSIEKAQAFRVPDPWRATM</sequence>
<feature type="region of interest" description="Disordered" evidence="1">
    <location>
        <begin position="1"/>
        <end position="27"/>
    </location>
</feature>
<dbReference type="OrthoDB" id="5296287at2759"/>
<organism evidence="2 3">
    <name type="scientific">Leptosphaeria maculans (strain JN3 / isolate v23.1.3 / race Av1-4-5-6-7-8)</name>
    <name type="common">Blackleg fungus</name>
    <name type="synonym">Phoma lingam</name>
    <dbReference type="NCBI Taxonomy" id="985895"/>
    <lineage>
        <taxon>Eukaryota</taxon>
        <taxon>Fungi</taxon>
        <taxon>Dikarya</taxon>
        <taxon>Ascomycota</taxon>
        <taxon>Pezizomycotina</taxon>
        <taxon>Dothideomycetes</taxon>
        <taxon>Pleosporomycetidae</taxon>
        <taxon>Pleosporales</taxon>
        <taxon>Pleosporineae</taxon>
        <taxon>Leptosphaeriaceae</taxon>
        <taxon>Plenodomus</taxon>
        <taxon>Plenodomus lingam/Leptosphaeria maculans species complex</taxon>
    </lineage>
</organism>
<dbReference type="VEuPathDB" id="FungiDB:LEMA_P011240.1"/>
<name>E5ACY5_LEPMJ</name>
<dbReference type="eggNOG" id="ENOG502RZ6G">
    <property type="taxonomic scope" value="Eukaryota"/>
</dbReference>
<accession>E5ACY5</accession>
<evidence type="ECO:0000313" key="3">
    <source>
        <dbReference type="Proteomes" id="UP000002668"/>
    </source>
</evidence>
<dbReference type="InParanoid" id="E5ACY5"/>
<dbReference type="HOGENOM" id="CLU_685250_0_0_1"/>
<reference evidence="3" key="1">
    <citation type="journal article" date="2011" name="Nat. Commun.">
        <title>Effector diversification within compartments of the Leptosphaeria maculans genome affected by Repeat-Induced Point mutations.</title>
        <authorList>
            <person name="Rouxel T."/>
            <person name="Grandaubert J."/>
            <person name="Hane J.K."/>
            <person name="Hoede C."/>
            <person name="van de Wouw A.P."/>
            <person name="Couloux A."/>
            <person name="Dominguez V."/>
            <person name="Anthouard V."/>
            <person name="Bally P."/>
            <person name="Bourras S."/>
            <person name="Cozijnsen A.J."/>
            <person name="Ciuffetti L.M."/>
            <person name="Degrave A."/>
            <person name="Dilmaghani A."/>
            <person name="Duret L."/>
            <person name="Fudal I."/>
            <person name="Goodwin S.B."/>
            <person name="Gout L."/>
            <person name="Glaser N."/>
            <person name="Linglin J."/>
            <person name="Kema G.H.J."/>
            <person name="Lapalu N."/>
            <person name="Lawrence C.B."/>
            <person name="May K."/>
            <person name="Meyer M."/>
            <person name="Ollivier B."/>
            <person name="Poulain J."/>
            <person name="Schoch C.L."/>
            <person name="Simon A."/>
            <person name="Spatafora J.W."/>
            <person name="Stachowiak A."/>
            <person name="Turgeon B.G."/>
            <person name="Tyler B.M."/>
            <person name="Vincent D."/>
            <person name="Weissenbach J."/>
            <person name="Amselem J."/>
            <person name="Quesneville H."/>
            <person name="Oliver R.P."/>
            <person name="Wincker P."/>
            <person name="Balesdent M.-H."/>
            <person name="Howlett B.J."/>
        </authorList>
    </citation>
    <scope>NUCLEOTIDE SEQUENCE [LARGE SCALE GENOMIC DNA]</scope>
    <source>
        <strain evidence="3">JN3 / isolate v23.1.3 / race Av1-4-5-6-7-8</strain>
    </source>
</reference>
<dbReference type="AlphaFoldDB" id="E5ACY5"/>
<dbReference type="EMBL" id="FP929139">
    <property type="protein sequence ID" value="CBY02337.1"/>
    <property type="molecule type" value="Genomic_DNA"/>
</dbReference>
<feature type="region of interest" description="Disordered" evidence="1">
    <location>
        <begin position="203"/>
        <end position="230"/>
    </location>
</feature>
<feature type="region of interest" description="Disordered" evidence="1">
    <location>
        <begin position="277"/>
        <end position="320"/>
    </location>
</feature>
<proteinExistence type="predicted"/>
<protein>
    <submittedName>
        <fullName evidence="2">Predicted protein</fullName>
    </submittedName>
</protein>
<gene>
    <name evidence="2" type="ORF">LEMA_P011240.1</name>
</gene>
<evidence type="ECO:0000256" key="1">
    <source>
        <dbReference type="SAM" id="MobiDB-lite"/>
    </source>
</evidence>
<keyword evidence="3" id="KW-1185">Reference proteome</keyword>